<evidence type="ECO:0000313" key="8">
    <source>
        <dbReference type="Proteomes" id="UP000219215"/>
    </source>
</evidence>
<comment type="cofactor">
    <cofactor evidence="1">
        <name>Mg(2+)</name>
        <dbReference type="ChEBI" id="CHEBI:18420"/>
    </cofactor>
</comment>
<dbReference type="InterPro" id="IPR036412">
    <property type="entry name" value="HAD-like_sf"/>
</dbReference>
<dbReference type="EC" id="3.1.3.45" evidence="7"/>
<gene>
    <name evidence="7" type="primary">kdsC</name>
    <name evidence="7" type="ORF">DPRO_1961</name>
</gene>
<reference evidence="8" key="1">
    <citation type="submission" date="2017-09" db="EMBL/GenBank/DDBJ databases">
        <authorList>
            <person name="Regsiter A."/>
            <person name="William W."/>
        </authorList>
    </citation>
    <scope>NUCLEOTIDE SEQUENCE [LARGE SCALE GENOMIC DNA]</scope>
    <source>
        <strain evidence="8">500-1</strain>
    </source>
</reference>
<dbReference type="InterPro" id="IPR050793">
    <property type="entry name" value="CMP-NeuNAc_synthase"/>
</dbReference>
<dbReference type="SFLD" id="SFLDG01136">
    <property type="entry name" value="C1.6:_Phosphoserine_Phosphatas"/>
    <property type="match status" value="1"/>
</dbReference>
<dbReference type="Pfam" id="PF08282">
    <property type="entry name" value="Hydrolase_3"/>
    <property type="match status" value="1"/>
</dbReference>
<accession>A0A2C8F8M5</accession>
<dbReference type="PANTHER" id="PTHR21485">
    <property type="entry name" value="HAD SUPERFAMILY MEMBERS CMAS AND KDSC"/>
    <property type="match status" value="1"/>
</dbReference>
<dbReference type="KEGG" id="pprf:DPRO_1961"/>
<dbReference type="Gene3D" id="3.10.180.10">
    <property type="entry name" value="2,3-Dihydroxybiphenyl 1,2-Dioxygenase, domain 1"/>
    <property type="match status" value="1"/>
</dbReference>
<evidence type="ECO:0000256" key="2">
    <source>
        <dbReference type="ARBA" id="ARBA00005893"/>
    </source>
</evidence>
<comment type="subunit">
    <text evidence="3">Homotetramer.</text>
</comment>
<evidence type="ECO:0000256" key="1">
    <source>
        <dbReference type="ARBA" id="ARBA00001946"/>
    </source>
</evidence>
<proteinExistence type="inferred from homology"/>
<dbReference type="InterPro" id="IPR029068">
    <property type="entry name" value="Glyas_Bleomycin-R_OHBP_Dase"/>
</dbReference>
<name>A0A2C8F8M5_9BACT</name>
<dbReference type="RefSeq" id="WP_157917424.1">
    <property type="nucleotide sequence ID" value="NZ_LT907975.1"/>
</dbReference>
<comment type="similarity">
    <text evidence="2">Belongs to the KdsC family.</text>
</comment>
<keyword evidence="6" id="KW-0460">Magnesium</keyword>
<keyword evidence="8" id="KW-1185">Reference proteome</keyword>
<protein>
    <submittedName>
        <fullName evidence="7">3-deoxy-D-manno-octulosonate 8-phosphate phosphatase KdsC</fullName>
        <ecNumber evidence="7">3.1.3.45</ecNumber>
    </submittedName>
</protein>
<dbReference type="GO" id="GO:0008781">
    <property type="term" value="F:N-acylneuraminate cytidylyltransferase activity"/>
    <property type="evidence" value="ECO:0007669"/>
    <property type="project" value="TreeGrafter"/>
</dbReference>
<evidence type="ECO:0000256" key="5">
    <source>
        <dbReference type="ARBA" id="ARBA00022801"/>
    </source>
</evidence>
<evidence type="ECO:0000256" key="3">
    <source>
        <dbReference type="ARBA" id="ARBA00011881"/>
    </source>
</evidence>
<dbReference type="GO" id="GO:0046872">
    <property type="term" value="F:metal ion binding"/>
    <property type="evidence" value="ECO:0007669"/>
    <property type="project" value="UniProtKB-KW"/>
</dbReference>
<dbReference type="SFLD" id="SFLDS00003">
    <property type="entry name" value="Haloacid_Dehalogenase"/>
    <property type="match status" value="1"/>
</dbReference>
<dbReference type="SUPFAM" id="SSF56784">
    <property type="entry name" value="HAD-like"/>
    <property type="match status" value="1"/>
</dbReference>
<evidence type="ECO:0000256" key="6">
    <source>
        <dbReference type="ARBA" id="ARBA00022842"/>
    </source>
</evidence>
<dbReference type="AlphaFoldDB" id="A0A2C8F8M5"/>
<keyword evidence="4" id="KW-0479">Metal-binding</keyword>
<dbReference type="InterPro" id="IPR010023">
    <property type="entry name" value="KdsC_fam"/>
</dbReference>
<dbReference type="GO" id="GO:0019143">
    <property type="term" value="F:3-deoxy-manno-octulosonate-8-phosphatase activity"/>
    <property type="evidence" value="ECO:0007669"/>
    <property type="project" value="UniProtKB-EC"/>
</dbReference>
<dbReference type="EMBL" id="LT907975">
    <property type="protein sequence ID" value="SOB58864.1"/>
    <property type="molecule type" value="Genomic_DNA"/>
</dbReference>
<dbReference type="InterPro" id="IPR023214">
    <property type="entry name" value="HAD_sf"/>
</dbReference>
<dbReference type="SFLD" id="SFLDG01138">
    <property type="entry name" value="C1.6.2:_Deoxy-d-mannose-octulo"/>
    <property type="match status" value="1"/>
</dbReference>
<evidence type="ECO:0000313" key="7">
    <source>
        <dbReference type="EMBL" id="SOB58864.1"/>
    </source>
</evidence>
<dbReference type="Proteomes" id="UP000219215">
    <property type="component" value="Chromosome DPRO"/>
</dbReference>
<organism evidence="7 8">
    <name type="scientific">Pseudodesulfovibrio profundus</name>
    <dbReference type="NCBI Taxonomy" id="57320"/>
    <lineage>
        <taxon>Bacteria</taxon>
        <taxon>Pseudomonadati</taxon>
        <taxon>Thermodesulfobacteriota</taxon>
        <taxon>Desulfovibrionia</taxon>
        <taxon>Desulfovibrionales</taxon>
        <taxon>Desulfovibrionaceae</taxon>
    </lineage>
</organism>
<sequence>MSIHPQVTLLVRNVEKTAEFYEKSLGYDLVWDSLLLGPYGQSLRLLEVSLGMSEDVKGGGVALNVQVPDVQTAAEAIVAHGGTKCEGALAGQEMYTGLNGELIRLSARGIPGASRIRLVIYDFDGVMTDNRVFVDQKGVETVAAHRGDGMGIGMIRRLGMEQCIVSTERNDVVQARAKKIGIEAAHGVADKSSLVIQLAASKGLALSDVLFMGNDVNDAGAMGVCGFRAAPADSHPSILAMADYVTEATGGHGCIRELADALKASVRAEKGRQD</sequence>
<dbReference type="OrthoDB" id="9805604at2"/>
<dbReference type="SUPFAM" id="SSF54593">
    <property type="entry name" value="Glyoxalase/Bleomycin resistance protein/Dihydroxybiphenyl dioxygenase"/>
    <property type="match status" value="1"/>
</dbReference>
<keyword evidence="5 7" id="KW-0378">Hydrolase</keyword>
<evidence type="ECO:0000256" key="4">
    <source>
        <dbReference type="ARBA" id="ARBA00022723"/>
    </source>
</evidence>
<dbReference type="Gene3D" id="3.40.50.1000">
    <property type="entry name" value="HAD superfamily/HAD-like"/>
    <property type="match status" value="1"/>
</dbReference>
<dbReference type="PANTHER" id="PTHR21485:SF3">
    <property type="entry name" value="N-ACYLNEURAMINATE CYTIDYLYLTRANSFERASE"/>
    <property type="match status" value="1"/>
</dbReference>
<dbReference type="CDD" id="cd06587">
    <property type="entry name" value="VOC"/>
    <property type="match status" value="1"/>
</dbReference>